<dbReference type="RefSeq" id="WP_286050426.1">
    <property type="nucleotide sequence ID" value="NZ_JASVWF010000001.1"/>
</dbReference>
<keyword evidence="4" id="KW-1185">Reference proteome</keyword>
<comment type="caution">
    <text evidence="3">The sequence shown here is derived from an EMBL/GenBank/DDBJ whole genome shotgun (WGS) entry which is preliminary data.</text>
</comment>
<sequence>MAEKAVEEPEGSDVPGGPDDPGPTARRIIVGAQLKRMREHASVTRAAAGYHIRGSESKISRMESGKVGFKRRDVDDLLTLYGEGDTDRRARLLDLATQANEAGWWQRPGEAVPDWFSEYVGLESAAVRIQTYELLFVPGLLQTADYARAIVTRGRPDEATPTHEERVDVRMKRQRVLARPDAPRLWAVVEESVLHRPIGGHAVLAAQLEHLAEMSRRPNITLQVLPSELSGYGSEAAFTMLRFAEPDVPDITYIEGLTGALYLDRRAEVEEYSRSMEELTIDALSPDETRSLLAKLRTGLD</sequence>
<evidence type="ECO:0000256" key="1">
    <source>
        <dbReference type="SAM" id="MobiDB-lite"/>
    </source>
</evidence>
<dbReference type="EMBL" id="JASVWF010000001">
    <property type="protein sequence ID" value="MDL5154394.1"/>
    <property type="molecule type" value="Genomic_DNA"/>
</dbReference>
<gene>
    <name evidence="3" type="ORF">QRT03_00335</name>
</gene>
<accession>A0ABT7M2E1</accession>
<dbReference type="InterPro" id="IPR043917">
    <property type="entry name" value="DUF5753"/>
</dbReference>
<proteinExistence type="predicted"/>
<dbReference type="Pfam" id="PF13560">
    <property type="entry name" value="HTH_31"/>
    <property type="match status" value="1"/>
</dbReference>
<evidence type="ECO:0000313" key="3">
    <source>
        <dbReference type="EMBL" id="MDL5154394.1"/>
    </source>
</evidence>
<feature type="domain" description="DUF5753" evidence="2">
    <location>
        <begin position="116"/>
        <end position="294"/>
    </location>
</feature>
<reference evidence="3 4" key="1">
    <citation type="submission" date="2023-06" db="EMBL/GenBank/DDBJ databases">
        <title>Actinomycetospora Odt1-22.</title>
        <authorList>
            <person name="Supong K."/>
        </authorList>
    </citation>
    <scope>NUCLEOTIDE SEQUENCE [LARGE SCALE GENOMIC DNA]</scope>
    <source>
        <strain evidence="3 4">Odt1-22</strain>
    </source>
</reference>
<evidence type="ECO:0000259" key="2">
    <source>
        <dbReference type="Pfam" id="PF19054"/>
    </source>
</evidence>
<dbReference type="Pfam" id="PF19054">
    <property type="entry name" value="DUF5753"/>
    <property type="match status" value="1"/>
</dbReference>
<name>A0ABT7M2E1_9PSEU</name>
<protein>
    <submittedName>
        <fullName evidence="3">Helix-turn-helix transcriptional regulator</fullName>
    </submittedName>
</protein>
<feature type="region of interest" description="Disordered" evidence="1">
    <location>
        <begin position="1"/>
        <end position="25"/>
    </location>
</feature>
<evidence type="ECO:0000313" key="4">
    <source>
        <dbReference type="Proteomes" id="UP001231924"/>
    </source>
</evidence>
<dbReference type="Proteomes" id="UP001231924">
    <property type="component" value="Unassembled WGS sequence"/>
</dbReference>
<organism evidence="3 4">
    <name type="scientific">Actinomycetospora termitidis</name>
    <dbReference type="NCBI Taxonomy" id="3053470"/>
    <lineage>
        <taxon>Bacteria</taxon>
        <taxon>Bacillati</taxon>
        <taxon>Actinomycetota</taxon>
        <taxon>Actinomycetes</taxon>
        <taxon>Pseudonocardiales</taxon>
        <taxon>Pseudonocardiaceae</taxon>
        <taxon>Actinomycetospora</taxon>
    </lineage>
</organism>